<comment type="similarity">
    <text evidence="2">Belongs to the class-III pyridine nucleotide-disulfide oxidoreductase family.</text>
</comment>
<evidence type="ECO:0000259" key="9">
    <source>
        <dbReference type="Pfam" id="PF02852"/>
    </source>
</evidence>
<keyword evidence="7" id="KW-0676">Redox-active center</keyword>
<evidence type="ECO:0000256" key="5">
    <source>
        <dbReference type="ARBA" id="ARBA00023002"/>
    </source>
</evidence>
<protein>
    <submittedName>
        <fullName evidence="11">NADH oxidase</fullName>
    </submittedName>
</protein>
<dbReference type="PRINTS" id="PR00368">
    <property type="entry name" value="FADPNR"/>
</dbReference>
<dbReference type="InterPro" id="IPR036188">
    <property type="entry name" value="FAD/NAD-bd_sf"/>
</dbReference>
<name>A0A0U2WDD5_LACPE</name>
<dbReference type="InterPro" id="IPR050260">
    <property type="entry name" value="FAD-bd_OxRdtase"/>
</dbReference>
<dbReference type="SUPFAM" id="SSF51905">
    <property type="entry name" value="FAD/NAD(P)-binding domain"/>
    <property type="match status" value="1"/>
</dbReference>
<dbReference type="PRINTS" id="PR00411">
    <property type="entry name" value="PNDRDTASEI"/>
</dbReference>
<organism evidence="11">
    <name type="scientific">Lactiplantibacillus pentosus</name>
    <name type="common">Lactobacillus pentosus</name>
    <dbReference type="NCBI Taxonomy" id="1589"/>
    <lineage>
        <taxon>Bacteria</taxon>
        <taxon>Bacillati</taxon>
        <taxon>Bacillota</taxon>
        <taxon>Bacilli</taxon>
        <taxon>Lactobacillales</taxon>
        <taxon>Lactobacillaceae</taxon>
        <taxon>Lactiplantibacillus</taxon>
    </lineage>
</organism>
<feature type="region of interest" description="Disordered" evidence="8">
    <location>
        <begin position="445"/>
        <end position="470"/>
    </location>
</feature>
<evidence type="ECO:0000256" key="8">
    <source>
        <dbReference type="SAM" id="MobiDB-lite"/>
    </source>
</evidence>
<gene>
    <name evidence="11" type="primary">Nox2</name>
</gene>
<dbReference type="AlphaFoldDB" id="A0A0U2WDD5"/>
<keyword evidence="4" id="KW-0274">FAD</keyword>
<dbReference type="PANTHER" id="PTHR43429:SF1">
    <property type="entry name" value="NAD(P)H SULFUR OXIDOREDUCTASE (COA-DEPENDENT)"/>
    <property type="match status" value="1"/>
</dbReference>
<comment type="cofactor">
    <cofactor evidence="1">
        <name>FAD</name>
        <dbReference type="ChEBI" id="CHEBI:57692"/>
    </cofactor>
</comment>
<keyword evidence="3" id="KW-0285">Flavoprotein</keyword>
<evidence type="ECO:0000313" key="11">
    <source>
        <dbReference type="EMBL" id="ALT83554.1"/>
    </source>
</evidence>
<keyword evidence="5" id="KW-0560">Oxidoreductase</keyword>
<evidence type="ECO:0000259" key="10">
    <source>
        <dbReference type="Pfam" id="PF07992"/>
    </source>
</evidence>
<dbReference type="GO" id="GO:0016491">
    <property type="term" value="F:oxidoreductase activity"/>
    <property type="evidence" value="ECO:0007669"/>
    <property type="project" value="UniProtKB-KW"/>
</dbReference>
<dbReference type="Pfam" id="PF02852">
    <property type="entry name" value="Pyr_redox_dim"/>
    <property type="match status" value="1"/>
</dbReference>
<dbReference type="EMBL" id="KT376492">
    <property type="protein sequence ID" value="ALT83554.1"/>
    <property type="molecule type" value="Genomic_DNA"/>
</dbReference>
<dbReference type="Gene3D" id="3.30.390.30">
    <property type="match status" value="1"/>
</dbReference>
<feature type="domain" description="FAD/NAD(P)-binding" evidence="10">
    <location>
        <begin position="1"/>
        <end position="305"/>
    </location>
</feature>
<dbReference type="Pfam" id="PF07992">
    <property type="entry name" value="Pyr_redox_2"/>
    <property type="match status" value="1"/>
</dbReference>
<dbReference type="SUPFAM" id="SSF55424">
    <property type="entry name" value="FAD/NAD-linked reductases, dimerisation (C-terminal) domain"/>
    <property type="match status" value="1"/>
</dbReference>
<sequence length="470" mass="51356">MKIVIVGCTHAGTAAAAQILESHPEATVRIYERDDNISFLSCGIYLYLGGKVNHLEDMFYSSPEALAKLGACVKTQHNVLKIDAQAKTLQVVDMQTGKVFDDTYDKLIMTTGSNVAVPPIFGIDESKVLLCKTYQQAQEIYETAKDNQRIAIIGAGYIGTELSESYANTNHDVTLFQSHDQILNNYISPDMSDQAVQLLKAHGVNVLLNHQVTAFTGGDDGELVIETNQGDFTADLAIVGTGFVPNTELLRGQVEMDKHGAIIINDYVQTSNPDIYAAGDSCVVNLNPTGASAYTPLATNAVRQGALAGLNVFGNQQRYMGTQATSAMQLFNHTLATTGLTLKMAQQSHIPAERVTFDGTWRPSYMPSTDKLTIELIYNPDNRKILGAQFLSAHEVAQSANAISIAIQNGNTIDDLSFVDMLFSPNFDDPFNYLNLVAQQAVEQERQAGRDNPRITAYGDWAKQNDRDLQ</sequence>
<reference evidence="11" key="1">
    <citation type="submission" date="2015-08" db="EMBL/GenBank/DDBJ databases">
        <authorList>
            <person name="Babu N.S."/>
            <person name="Beckwith C.J."/>
            <person name="Beseler K.G."/>
            <person name="Brison A."/>
            <person name="Carone J.V."/>
            <person name="Caskin T.P."/>
            <person name="Diamond M."/>
            <person name="Durham M.E."/>
            <person name="Foxe J.M."/>
            <person name="Go M."/>
            <person name="Henderson B.A."/>
            <person name="Jones I.B."/>
            <person name="McGettigan J.A."/>
            <person name="Micheletti S.J."/>
            <person name="Nasrallah M.E."/>
            <person name="Ortiz D."/>
            <person name="Piller C.R."/>
            <person name="Privatt S.R."/>
            <person name="Schneider S.L."/>
            <person name="Sharp S."/>
            <person name="Smith T.C."/>
            <person name="Stanton J.D."/>
            <person name="Ullery H.E."/>
            <person name="Wilson R.J."/>
            <person name="Serrano M.G."/>
            <person name="Buck G."/>
            <person name="Lee V."/>
            <person name="Wang Y."/>
            <person name="Carvalho R."/>
            <person name="Voegtly L."/>
            <person name="Shi R."/>
            <person name="Duckworth R."/>
            <person name="Johnson A."/>
            <person name="Loviza R."/>
            <person name="Walstead R."/>
            <person name="Shah Z."/>
            <person name="Kiflezghi M."/>
            <person name="Wade K."/>
            <person name="Ball S.L."/>
            <person name="Bradley K.W."/>
            <person name="Asai D.J."/>
            <person name="Bowman C.A."/>
            <person name="Russell D.A."/>
            <person name="Pope W.H."/>
            <person name="Jacobs-Sera D."/>
            <person name="Hendrix R.W."/>
            <person name="Hatfull G.F."/>
        </authorList>
    </citation>
    <scope>NUCLEOTIDE SEQUENCE</scope>
    <source>
        <strain evidence="11">ATCC 8041</strain>
    </source>
</reference>
<dbReference type="InterPro" id="IPR023753">
    <property type="entry name" value="FAD/NAD-binding_dom"/>
</dbReference>
<evidence type="ECO:0000256" key="3">
    <source>
        <dbReference type="ARBA" id="ARBA00022630"/>
    </source>
</evidence>
<keyword evidence="6" id="KW-0558">Oxidation</keyword>
<evidence type="ECO:0000256" key="6">
    <source>
        <dbReference type="ARBA" id="ARBA00023097"/>
    </source>
</evidence>
<dbReference type="Gene3D" id="3.50.50.60">
    <property type="entry name" value="FAD/NAD(P)-binding domain"/>
    <property type="match status" value="2"/>
</dbReference>
<dbReference type="PANTHER" id="PTHR43429">
    <property type="entry name" value="PYRIDINE NUCLEOTIDE-DISULFIDE OXIDOREDUCTASE DOMAIN-CONTAINING"/>
    <property type="match status" value="1"/>
</dbReference>
<dbReference type="InterPro" id="IPR016156">
    <property type="entry name" value="FAD/NAD-linked_Rdtase_dimer_sf"/>
</dbReference>
<feature type="domain" description="Pyridine nucleotide-disulphide oxidoreductase dimerisation" evidence="9">
    <location>
        <begin position="331"/>
        <end position="417"/>
    </location>
</feature>
<evidence type="ECO:0000256" key="2">
    <source>
        <dbReference type="ARBA" id="ARBA00009130"/>
    </source>
</evidence>
<reference evidence="11" key="2">
    <citation type="journal article" date="2016" name="Bioprocess Biosyst. Eng.">
        <title>Cloning and characterization of two distinct water-forming NADH oxidases from Lactobacillus pentosus for the regeneration of NAD.</title>
        <authorList>
            <person name="Zhang J.D."/>
            <person name="Cui Z.M."/>
            <person name="Fan X.J."/>
            <person name="Wu H.L."/>
            <person name="Chang H.H."/>
        </authorList>
    </citation>
    <scope>NUCLEOTIDE SEQUENCE</scope>
    <source>
        <strain evidence="11">ATCC 8041</strain>
    </source>
</reference>
<dbReference type="InterPro" id="IPR004099">
    <property type="entry name" value="Pyr_nucl-diS_OxRdtase_dimer"/>
</dbReference>
<accession>A0A0U2WDD5</accession>
<evidence type="ECO:0000256" key="7">
    <source>
        <dbReference type="ARBA" id="ARBA00023284"/>
    </source>
</evidence>
<evidence type="ECO:0000256" key="4">
    <source>
        <dbReference type="ARBA" id="ARBA00022827"/>
    </source>
</evidence>
<proteinExistence type="inferred from homology"/>
<evidence type="ECO:0000256" key="1">
    <source>
        <dbReference type="ARBA" id="ARBA00001974"/>
    </source>
</evidence>